<feature type="domain" description="Thioredoxin" evidence="1">
    <location>
        <begin position="88"/>
        <end position="225"/>
    </location>
</feature>
<dbReference type="InterPro" id="IPR044176">
    <property type="entry name" value="TRL4_chloroplastic"/>
</dbReference>
<reference evidence="2 3" key="1">
    <citation type="submission" date="2023-10" db="EMBL/GenBank/DDBJ databases">
        <authorList>
            <person name="Maclean D."/>
            <person name="Macfadyen A."/>
        </authorList>
    </citation>
    <scope>NUCLEOTIDE SEQUENCE [LARGE SCALE GENOMIC DNA]</scope>
</reference>
<proteinExistence type="predicted"/>
<dbReference type="Pfam" id="PF00085">
    <property type="entry name" value="Thioredoxin"/>
    <property type="match status" value="1"/>
</dbReference>
<dbReference type="InterPro" id="IPR036249">
    <property type="entry name" value="Thioredoxin-like_sf"/>
</dbReference>
<dbReference type="InterPro" id="IPR013766">
    <property type="entry name" value="Thioredoxin_domain"/>
</dbReference>
<name>A0AAV1IHY1_9CHLO</name>
<comment type="caution">
    <text evidence="2">The sequence shown here is derived from an EMBL/GenBank/DDBJ whole genome shotgun (WGS) entry which is preliminary data.</text>
</comment>
<organism evidence="2 3">
    <name type="scientific">Coccomyxa viridis</name>
    <dbReference type="NCBI Taxonomy" id="1274662"/>
    <lineage>
        <taxon>Eukaryota</taxon>
        <taxon>Viridiplantae</taxon>
        <taxon>Chlorophyta</taxon>
        <taxon>core chlorophytes</taxon>
        <taxon>Trebouxiophyceae</taxon>
        <taxon>Trebouxiophyceae incertae sedis</taxon>
        <taxon>Coccomyxaceae</taxon>
        <taxon>Coccomyxa</taxon>
    </lineage>
</organism>
<dbReference type="Gene3D" id="3.40.30.10">
    <property type="entry name" value="Glutaredoxin"/>
    <property type="match status" value="1"/>
</dbReference>
<dbReference type="SUPFAM" id="SSF52833">
    <property type="entry name" value="Thioredoxin-like"/>
    <property type="match status" value="1"/>
</dbReference>
<dbReference type="AlphaFoldDB" id="A0AAV1IHY1"/>
<gene>
    <name evidence="2" type="ORF">CVIRNUC_009928</name>
</gene>
<evidence type="ECO:0000313" key="3">
    <source>
        <dbReference type="Proteomes" id="UP001314263"/>
    </source>
</evidence>
<accession>A0AAV1IHY1</accession>
<dbReference type="PANTHER" id="PTHR47912:SF1">
    <property type="entry name" value="THIOREDOXIN-LIKE 4, CHLOROPLASTIC"/>
    <property type="match status" value="1"/>
</dbReference>
<dbReference type="PANTHER" id="PTHR47912">
    <property type="entry name" value="THIOREDOXIN-LIKE 4, CHLOROPLASTIC"/>
    <property type="match status" value="1"/>
</dbReference>
<evidence type="ECO:0000313" key="2">
    <source>
        <dbReference type="EMBL" id="CAK0786714.1"/>
    </source>
</evidence>
<evidence type="ECO:0000259" key="1">
    <source>
        <dbReference type="PROSITE" id="PS51352"/>
    </source>
</evidence>
<sequence>MAAQIRLLSGQTHHRAHFDVALLVPSSSKSCNNKLHIDVATGHSCSQLGTKKFIDSSKQERRHSIIARGILDAYRKDKGLLDRQREALKQNDEARQPVASEEEDEVCPAECVREIHTVQDLDKELQQGGDDTLVVVDFYKTACGSCRYIQPGFVKLCRASEAGQAAVVFLKHNIFDEYEELSDLSQKYTIRAVPLFMFWKGGEVVEQFATRERVRVAEAINKHAAYQVLEPK</sequence>
<dbReference type="CDD" id="cd02947">
    <property type="entry name" value="TRX_family"/>
    <property type="match status" value="1"/>
</dbReference>
<keyword evidence="3" id="KW-1185">Reference proteome</keyword>
<dbReference type="EMBL" id="CAUYUE010000015">
    <property type="protein sequence ID" value="CAK0786714.1"/>
    <property type="molecule type" value="Genomic_DNA"/>
</dbReference>
<protein>
    <recommendedName>
        <fullName evidence="1">Thioredoxin domain-containing protein</fullName>
    </recommendedName>
</protein>
<dbReference type="Proteomes" id="UP001314263">
    <property type="component" value="Unassembled WGS sequence"/>
</dbReference>
<dbReference type="PROSITE" id="PS51352">
    <property type="entry name" value="THIOREDOXIN_2"/>
    <property type="match status" value="1"/>
</dbReference>